<gene>
    <name evidence="2" type="ORF">SAMN04487968_102229</name>
</gene>
<organism evidence="2 3">
    <name type="scientific">Nocardioides terrae</name>
    <dbReference type="NCBI Taxonomy" id="574651"/>
    <lineage>
        <taxon>Bacteria</taxon>
        <taxon>Bacillati</taxon>
        <taxon>Actinomycetota</taxon>
        <taxon>Actinomycetes</taxon>
        <taxon>Propionibacteriales</taxon>
        <taxon>Nocardioidaceae</taxon>
        <taxon>Nocardioides</taxon>
    </lineage>
</organism>
<evidence type="ECO:0000313" key="2">
    <source>
        <dbReference type="EMBL" id="SFB90360.1"/>
    </source>
</evidence>
<dbReference type="InterPro" id="IPR017938">
    <property type="entry name" value="Riboflavin_synthase-like_b-brl"/>
</dbReference>
<dbReference type="PANTHER" id="PTHR30157">
    <property type="entry name" value="FERRIC REDUCTASE, NADPH-DEPENDENT"/>
    <property type="match status" value="1"/>
</dbReference>
<keyword evidence="3" id="KW-1185">Reference proteome</keyword>
<name>A0A1I1EZK5_9ACTN</name>
<dbReference type="Pfam" id="PF04954">
    <property type="entry name" value="SIP"/>
    <property type="match status" value="1"/>
</dbReference>
<sequence>MSPLLASVEVRTIERLSPSFVRLELGGADLAHFGVDGPLYDQRIKLLIPGPAGLPELGADTWWADWCALPEATRGHVRTYTVREVRGCGPDTRLVVDVVLHPGAHGPGSSWAARASVGDRALVLCPRRGTPFGGIEFAPCDAERLLLAGDETAVPAIAAILSLLPADARGAAFLEVPLGGDVQPLLAPPDVAINWLPRAGAPLGCRLTAAVLAHLGGAAMPTVADDEVDPDLWETPSYSSSGEPLARGDRDGLYAWVAGESKVVTGLRRALVADLGLKRSQVAFMGYWREGVAMRS</sequence>
<dbReference type="Gene3D" id="3.40.50.80">
    <property type="entry name" value="Nucleotide-binding domain of ferredoxin-NADP reductase (FNR) module"/>
    <property type="match status" value="1"/>
</dbReference>
<dbReference type="SUPFAM" id="SSF63380">
    <property type="entry name" value="Riboflavin synthase domain-like"/>
    <property type="match status" value="1"/>
</dbReference>
<dbReference type="InterPro" id="IPR039261">
    <property type="entry name" value="FNR_nucleotide-bd"/>
</dbReference>
<dbReference type="STRING" id="574651.SAMN04487968_102229"/>
<accession>A0A1I1EZK5</accession>
<dbReference type="InterPro" id="IPR013113">
    <property type="entry name" value="SIP_FAD-bd"/>
</dbReference>
<dbReference type="InterPro" id="IPR007037">
    <property type="entry name" value="SIP_rossman_dom"/>
</dbReference>
<dbReference type="Pfam" id="PF08021">
    <property type="entry name" value="FAD_binding_9"/>
    <property type="match status" value="1"/>
</dbReference>
<dbReference type="InterPro" id="IPR017927">
    <property type="entry name" value="FAD-bd_FR_type"/>
</dbReference>
<dbReference type="Proteomes" id="UP000198832">
    <property type="component" value="Unassembled WGS sequence"/>
</dbReference>
<proteinExistence type="predicted"/>
<dbReference type="OrthoDB" id="9814826at2"/>
<dbReference type="PANTHER" id="PTHR30157:SF0">
    <property type="entry name" value="NADPH-DEPENDENT FERRIC-CHELATE REDUCTASE"/>
    <property type="match status" value="1"/>
</dbReference>
<dbReference type="EMBL" id="FOLB01000002">
    <property type="protein sequence ID" value="SFB90360.1"/>
    <property type="molecule type" value="Genomic_DNA"/>
</dbReference>
<dbReference type="PROSITE" id="PS51384">
    <property type="entry name" value="FAD_FR"/>
    <property type="match status" value="1"/>
</dbReference>
<dbReference type="GO" id="GO:0016491">
    <property type="term" value="F:oxidoreductase activity"/>
    <property type="evidence" value="ECO:0007669"/>
    <property type="project" value="InterPro"/>
</dbReference>
<dbReference type="Gene3D" id="2.40.30.10">
    <property type="entry name" value="Translation factors"/>
    <property type="match status" value="1"/>
</dbReference>
<evidence type="ECO:0000313" key="3">
    <source>
        <dbReference type="Proteomes" id="UP000198832"/>
    </source>
</evidence>
<reference evidence="2 3" key="1">
    <citation type="submission" date="2016-10" db="EMBL/GenBank/DDBJ databases">
        <authorList>
            <person name="de Groot N.N."/>
        </authorList>
    </citation>
    <scope>NUCLEOTIDE SEQUENCE [LARGE SCALE GENOMIC DNA]</scope>
    <source>
        <strain evidence="2 3">CGMCC 1.7056</strain>
    </source>
</reference>
<protein>
    <submittedName>
        <fullName evidence="2">NADPH-dependent ferric siderophore reductase, contains FAD-binding and SIP domains</fullName>
    </submittedName>
</protein>
<dbReference type="AlphaFoldDB" id="A0A1I1EZK5"/>
<dbReference type="RefSeq" id="WP_091120473.1">
    <property type="nucleotide sequence ID" value="NZ_FOLB01000002.1"/>
</dbReference>
<feature type="domain" description="FAD-binding FR-type" evidence="1">
    <location>
        <begin position="3"/>
        <end position="138"/>
    </location>
</feature>
<dbReference type="InterPro" id="IPR039374">
    <property type="entry name" value="SIP_fam"/>
</dbReference>
<evidence type="ECO:0000259" key="1">
    <source>
        <dbReference type="PROSITE" id="PS51384"/>
    </source>
</evidence>
<dbReference type="CDD" id="cd06193">
    <property type="entry name" value="siderophore_interacting"/>
    <property type="match status" value="1"/>
</dbReference>